<gene>
    <name evidence="1" type="ORF">g.45368</name>
</gene>
<feature type="non-terminal residue" evidence="1">
    <location>
        <position position="109"/>
    </location>
</feature>
<feature type="non-terminal residue" evidence="1">
    <location>
        <position position="1"/>
    </location>
</feature>
<evidence type="ECO:0000313" key="1">
    <source>
        <dbReference type="EMBL" id="JAS18881.1"/>
    </source>
</evidence>
<name>A0A1B6CZM0_9HEMI</name>
<reference evidence="1" key="1">
    <citation type="submission" date="2015-12" db="EMBL/GenBank/DDBJ databases">
        <title>De novo transcriptome assembly of four potential Pierce s Disease insect vectors from Arizona vineyards.</title>
        <authorList>
            <person name="Tassone E.E."/>
        </authorList>
    </citation>
    <scope>NUCLEOTIDE SEQUENCE</scope>
</reference>
<protein>
    <submittedName>
        <fullName evidence="1">Uncharacterized protein</fullName>
    </submittedName>
</protein>
<organism evidence="1">
    <name type="scientific">Clastoptera arizonana</name>
    <name type="common">Arizona spittle bug</name>
    <dbReference type="NCBI Taxonomy" id="38151"/>
    <lineage>
        <taxon>Eukaryota</taxon>
        <taxon>Metazoa</taxon>
        <taxon>Ecdysozoa</taxon>
        <taxon>Arthropoda</taxon>
        <taxon>Hexapoda</taxon>
        <taxon>Insecta</taxon>
        <taxon>Pterygota</taxon>
        <taxon>Neoptera</taxon>
        <taxon>Paraneoptera</taxon>
        <taxon>Hemiptera</taxon>
        <taxon>Auchenorrhyncha</taxon>
        <taxon>Cercopoidea</taxon>
        <taxon>Clastopteridae</taxon>
        <taxon>Clastoptera</taxon>
    </lineage>
</organism>
<dbReference type="EMBL" id="GEDC01018417">
    <property type="protein sequence ID" value="JAS18881.1"/>
    <property type="molecule type" value="Transcribed_RNA"/>
</dbReference>
<sequence>LYYIYLQKFNPYVNRYADQLSYTQTHSGFNHGINTFNPVPPVNIPGPHLQYQQSYSEDTALKSLTNSHTTNEEYKENKEQNVNSLLSEKYKKVDLNRVNSLNSEPVTVP</sequence>
<proteinExistence type="predicted"/>
<dbReference type="AlphaFoldDB" id="A0A1B6CZM0"/>
<accession>A0A1B6CZM0</accession>